<evidence type="ECO:0000313" key="2">
    <source>
        <dbReference type="Proteomes" id="UP001190926"/>
    </source>
</evidence>
<sequence length="76" mass="8773">MEGSTSHSKTMMFEQFYGLHAPSEVVVHPPIPIKTKDSDSRLISKKEARKRKENKPLRMCINWHKLSDHDARNCPA</sequence>
<dbReference type="AlphaFoldDB" id="A0AAD4JFW8"/>
<accession>A0AAD4JFW8</accession>
<reference evidence="1 2" key="1">
    <citation type="journal article" date="2021" name="Nat. Commun.">
        <title>Incipient diploidization of the medicinal plant Perilla within 10,000 years.</title>
        <authorList>
            <person name="Zhang Y."/>
            <person name="Shen Q."/>
            <person name="Leng L."/>
            <person name="Zhang D."/>
            <person name="Chen S."/>
            <person name="Shi Y."/>
            <person name="Ning Z."/>
            <person name="Chen S."/>
        </authorList>
    </citation>
    <scope>NUCLEOTIDE SEQUENCE [LARGE SCALE GENOMIC DNA]</scope>
    <source>
        <strain evidence="2">cv. PC099</strain>
    </source>
</reference>
<gene>
    <name evidence="1" type="ORF">C2S53_001758</name>
</gene>
<protein>
    <submittedName>
        <fullName evidence="1">Uncharacterized protein</fullName>
    </submittedName>
</protein>
<comment type="caution">
    <text evidence="1">The sequence shown here is derived from an EMBL/GenBank/DDBJ whole genome shotgun (WGS) entry which is preliminary data.</text>
</comment>
<keyword evidence="2" id="KW-1185">Reference proteome</keyword>
<dbReference type="EMBL" id="SDAM02000071">
    <property type="protein sequence ID" value="KAH6832350.1"/>
    <property type="molecule type" value="Genomic_DNA"/>
</dbReference>
<name>A0AAD4JFW8_PERFH</name>
<dbReference type="Proteomes" id="UP001190926">
    <property type="component" value="Unassembled WGS sequence"/>
</dbReference>
<organism evidence="1 2">
    <name type="scientific">Perilla frutescens var. hirtella</name>
    <name type="common">Perilla citriodora</name>
    <name type="synonym">Perilla setoyensis</name>
    <dbReference type="NCBI Taxonomy" id="608512"/>
    <lineage>
        <taxon>Eukaryota</taxon>
        <taxon>Viridiplantae</taxon>
        <taxon>Streptophyta</taxon>
        <taxon>Embryophyta</taxon>
        <taxon>Tracheophyta</taxon>
        <taxon>Spermatophyta</taxon>
        <taxon>Magnoliopsida</taxon>
        <taxon>eudicotyledons</taxon>
        <taxon>Gunneridae</taxon>
        <taxon>Pentapetalae</taxon>
        <taxon>asterids</taxon>
        <taxon>lamiids</taxon>
        <taxon>Lamiales</taxon>
        <taxon>Lamiaceae</taxon>
        <taxon>Nepetoideae</taxon>
        <taxon>Elsholtzieae</taxon>
        <taxon>Perilla</taxon>
    </lineage>
</organism>
<proteinExistence type="predicted"/>
<evidence type="ECO:0000313" key="1">
    <source>
        <dbReference type="EMBL" id="KAH6832350.1"/>
    </source>
</evidence>